<accession>A0A6S6TL61</accession>
<feature type="chain" id="PRO_5027760964" evidence="1">
    <location>
        <begin position="25"/>
        <end position="45"/>
    </location>
</feature>
<keyword evidence="1" id="KW-0732">Signal</keyword>
<evidence type="ECO:0000256" key="1">
    <source>
        <dbReference type="SAM" id="SignalP"/>
    </source>
</evidence>
<dbReference type="EMBL" id="CACVAV010000331">
    <property type="protein sequence ID" value="CAA6821582.1"/>
    <property type="molecule type" value="Genomic_DNA"/>
</dbReference>
<dbReference type="AlphaFoldDB" id="A0A6S6TL61"/>
<protein>
    <submittedName>
        <fullName evidence="2">Uncharacterized protein</fullName>
    </submittedName>
</protein>
<name>A0A6S6TL61_9GAMM</name>
<evidence type="ECO:0000313" key="2">
    <source>
        <dbReference type="EMBL" id="CAA6821582.1"/>
    </source>
</evidence>
<reference evidence="2" key="1">
    <citation type="submission" date="2020-01" db="EMBL/GenBank/DDBJ databases">
        <authorList>
            <person name="Meier V. D."/>
            <person name="Meier V D."/>
        </authorList>
    </citation>
    <scope>NUCLEOTIDE SEQUENCE</scope>
    <source>
        <strain evidence="2">HLG_WM_MAG_08</strain>
    </source>
</reference>
<proteinExistence type="predicted"/>
<feature type="signal peptide" evidence="1">
    <location>
        <begin position="1"/>
        <end position="24"/>
    </location>
</feature>
<organism evidence="2">
    <name type="scientific">uncultured Thiotrichaceae bacterium</name>
    <dbReference type="NCBI Taxonomy" id="298394"/>
    <lineage>
        <taxon>Bacteria</taxon>
        <taxon>Pseudomonadati</taxon>
        <taxon>Pseudomonadota</taxon>
        <taxon>Gammaproteobacteria</taxon>
        <taxon>Thiotrichales</taxon>
        <taxon>Thiotrichaceae</taxon>
        <taxon>environmental samples</taxon>
    </lineage>
</organism>
<gene>
    <name evidence="2" type="ORF">HELGO_WM22414</name>
</gene>
<sequence>MKFQKLIQTSLFSGLLLVAEHSFAAVEVSYDDVGCSTSSTQSGRW</sequence>